<gene>
    <name evidence="1" type="ordered locus">Trad_2719</name>
</gene>
<dbReference type="OrthoDB" id="69507at2"/>
<organism evidence="1 2">
    <name type="scientific">Truepera radiovictrix (strain DSM 17093 / CIP 108686 / LMG 22925 / RQ-24)</name>
    <dbReference type="NCBI Taxonomy" id="649638"/>
    <lineage>
        <taxon>Bacteria</taxon>
        <taxon>Thermotogati</taxon>
        <taxon>Deinococcota</taxon>
        <taxon>Deinococci</taxon>
        <taxon>Trueperales</taxon>
        <taxon>Trueperaceae</taxon>
        <taxon>Truepera</taxon>
    </lineage>
</organism>
<proteinExistence type="predicted"/>
<dbReference type="AlphaFoldDB" id="D7CUZ5"/>
<dbReference type="eggNOG" id="ENOG502ZI7W">
    <property type="taxonomic scope" value="Bacteria"/>
</dbReference>
<dbReference type="RefSeq" id="WP_013179182.1">
    <property type="nucleotide sequence ID" value="NC_014221.1"/>
</dbReference>
<accession>D7CUZ5</accession>
<keyword evidence="2" id="KW-1185">Reference proteome</keyword>
<reference evidence="1 2" key="2">
    <citation type="journal article" date="2011" name="Stand. Genomic Sci.">
        <title>Complete genome sequence of Truepera radiovictrix type strain (RQ-24).</title>
        <authorList>
            <person name="Ivanova N."/>
            <person name="Rohde C."/>
            <person name="Munk C."/>
            <person name="Nolan M."/>
            <person name="Lucas S."/>
            <person name="Del Rio T.G."/>
            <person name="Tice H."/>
            <person name="Deshpande S."/>
            <person name="Cheng J.F."/>
            <person name="Tapia R."/>
            <person name="Han C."/>
            <person name="Goodwin L."/>
            <person name="Pitluck S."/>
            <person name="Liolios K."/>
            <person name="Mavromatis K."/>
            <person name="Mikhailova N."/>
            <person name="Pati A."/>
            <person name="Chen A."/>
            <person name="Palaniappan K."/>
            <person name="Land M."/>
            <person name="Hauser L."/>
            <person name="Chang Y.J."/>
            <person name="Jeffries C.D."/>
            <person name="Brambilla E."/>
            <person name="Rohde M."/>
            <person name="Goker M."/>
            <person name="Tindall B.J."/>
            <person name="Woyke T."/>
            <person name="Bristow J."/>
            <person name="Eisen J.A."/>
            <person name="Markowitz V."/>
            <person name="Hugenholtz P."/>
            <person name="Kyrpides N.C."/>
            <person name="Klenk H.P."/>
            <person name="Lapidus A."/>
        </authorList>
    </citation>
    <scope>NUCLEOTIDE SEQUENCE [LARGE SCALE GENOMIC DNA]</scope>
    <source>
        <strain evidence="2">DSM 17093 / CIP 108686 / LMG 22925 / RQ-24</strain>
    </source>
</reference>
<reference evidence="2" key="1">
    <citation type="submission" date="2010-05" db="EMBL/GenBank/DDBJ databases">
        <title>The complete genome of Truepera radiovictris DSM 17093.</title>
        <authorList>
            <consortium name="US DOE Joint Genome Institute (JGI-PGF)"/>
            <person name="Lucas S."/>
            <person name="Copeland A."/>
            <person name="Lapidus A."/>
            <person name="Glavina del Rio T."/>
            <person name="Dalin E."/>
            <person name="Tice H."/>
            <person name="Bruce D."/>
            <person name="Goodwin L."/>
            <person name="Pitluck S."/>
            <person name="Kyrpides N."/>
            <person name="Mavromatis K."/>
            <person name="Ovchinnikova G."/>
            <person name="Munk A.C."/>
            <person name="Detter J.C."/>
            <person name="Han C."/>
            <person name="Tapia R."/>
            <person name="Land M."/>
            <person name="Hauser L."/>
            <person name="Markowitz V."/>
            <person name="Cheng J.-F."/>
            <person name="Hugenholtz P."/>
            <person name="Woyke T."/>
            <person name="Wu D."/>
            <person name="Tindall B."/>
            <person name="Pomrenke H.G."/>
            <person name="Brambilla E."/>
            <person name="Klenk H.-P."/>
            <person name="Eisen J.A."/>
        </authorList>
    </citation>
    <scope>NUCLEOTIDE SEQUENCE [LARGE SCALE GENOMIC DNA]</scope>
    <source>
        <strain evidence="2">DSM 17093 / CIP 108686 / LMG 22925 / RQ-24</strain>
    </source>
</reference>
<dbReference type="HOGENOM" id="CLU_140898_0_0_0"/>
<protein>
    <submittedName>
        <fullName evidence="1">Uncharacterized protein</fullName>
    </submittedName>
</protein>
<evidence type="ECO:0000313" key="2">
    <source>
        <dbReference type="Proteomes" id="UP000000379"/>
    </source>
</evidence>
<sequence>MRELLYSAAMHFKRGQAHAEAGARREAMAAYAAALRDLHAVKPQRERDVLLARVYLARYQLARAHPKAAEGPSAALRDLRLGYSYARTTQEPTVRVLAETLWQELLRAKGSG</sequence>
<dbReference type="Proteomes" id="UP000000379">
    <property type="component" value="Chromosome"/>
</dbReference>
<dbReference type="STRING" id="649638.Trad_2719"/>
<dbReference type="EMBL" id="CP002049">
    <property type="protein sequence ID" value="ADI15822.1"/>
    <property type="molecule type" value="Genomic_DNA"/>
</dbReference>
<name>D7CUZ5_TRURR</name>
<dbReference type="KEGG" id="tra:Trad_2719"/>
<evidence type="ECO:0000313" key="1">
    <source>
        <dbReference type="EMBL" id="ADI15822.1"/>
    </source>
</evidence>